<evidence type="ECO:0000256" key="4">
    <source>
        <dbReference type="SAM" id="MobiDB-lite"/>
    </source>
</evidence>
<dbReference type="InterPro" id="IPR016161">
    <property type="entry name" value="Ald_DH/histidinol_DH"/>
</dbReference>
<evidence type="ECO:0000259" key="5">
    <source>
        <dbReference type="Pfam" id="PF00171"/>
    </source>
</evidence>
<evidence type="ECO:0000313" key="6">
    <source>
        <dbReference type="EMBL" id="OBI31698.1"/>
    </source>
</evidence>
<dbReference type="GO" id="GO:0006210">
    <property type="term" value="P:thymine catabolic process"/>
    <property type="evidence" value="ECO:0007669"/>
    <property type="project" value="TreeGrafter"/>
</dbReference>
<organism evidence="6 7">
    <name type="scientific">Mycolicibacter sinensis (strain JDM601)</name>
    <name type="common">Mycobacterium sinense</name>
    <dbReference type="NCBI Taxonomy" id="875328"/>
    <lineage>
        <taxon>Bacteria</taxon>
        <taxon>Bacillati</taxon>
        <taxon>Actinomycetota</taxon>
        <taxon>Actinomycetes</taxon>
        <taxon>Mycobacteriales</taxon>
        <taxon>Mycobacteriaceae</taxon>
        <taxon>Mycolicibacter</taxon>
    </lineage>
</organism>
<keyword evidence="2" id="KW-0560">Oxidoreductase</keyword>
<dbReference type="Pfam" id="PF00171">
    <property type="entry name" value="Aldedh"/>
    <property type="match status" value="1"/>
</dbReference>
<evidence type="ECO:0000256" key="1">
    <source>
        <dbReference type="ARBA" id="ARBA00013048"/>
    </source>
</evidence>
<dbReference type="Gene3D" id="3.40.605.10">
    <property type="entry name" value="Aldehyde Dehydrogenase, Chain A, domain 1"/>
    <property type="match status" value="1"/>
</dbReference>
<dbReference type="OrthoDB" id="6882680at2"/>
<dbReference type="InterPro" id="IPR016160">
    <property type="entry name" value="Ald_DH_CS_CYS"/>
</dbReference>
<dbReference type="InterPro" id="IPR010061">
    <property type="entry name" value="MeMal-semiAld_DH"/>
</dbReference>
<dbReference type="PANTHER" id="PTHR43866">
    <property type="entry name" value="MALONATE-SEMIALDEHYDE DEHYDROGENASE"/>
    <property type="match status" value="1"/>
</dbReference>
<evidence type="ECO:0000256" key="2">
    <source>
        <dbReference type="ARBA" id="ARBA00023002"/>
    </source>
</evidence>
<dbReference type="EMBL" id="LZKG01000055">
    <property type="protein sequence ID" value="OBI31698.1"/>
    <property type="molecule type" value="Genomic_DNA"/>
</dbReference>
<dbReference type="GO" id="GO:0004491">
    <property type="term" value="F:methylmalonate-semialdehyde dehydrogenase (acylating, NAD) activity"/>
    <property type="evidence" value="ECO:0007669"/>
    <property type="project" value="UniProtKB-EC"/>
</dbReference>
<feature type="domain" description="Aldehyde dehydrogenase" evidence="5">
    <location>
        <begin position="17"/>
        <end position="486"/>
    </location>
</feature>
<reference evidence="7" key="1">
    <citation type="submission" date="2016-06" db="EMBL/GenBank/DDBJ databases">
        <authorList>
            <person name="Sutton G."/>
            <person name="Brinkac L."/>
            <person name="Sanka R."/>
            <person name="Adams M."/>
            <person name="Lau E."/>
            <person name="Sam S."/>
            <person name="Sreng N."/>
            <person name="Him V."/>
            <person name="Kerleguer A."/>
            <person name="Cheng S."/>
        </authorList>
    </citation>
    <scope>NUCLEOTIDE SEQUENCE [LARGE SCALE GENOMIC DNA]</scope>
    <source>
        <strain evidence="7">E1876</strain>
    </source>
</reference>
<dbReference type="InterPro" id="IPR016162">
    <property type="entry name" value="Ald_DH_N"/>
</dbReference>
<dbReference type="Proteomes" id="UP000093943">
    <property type="component" value="Unassembled WGS sequence"/>
</dbReference>
<dbReference type="AlphaFoldDB" id="A0A1A2Y2R9"/>
<dbReference type="InterPro" id="IPR016163">
    <property type="entry name" value="Ald_DH_C"/>
</dbReference>
<accession>A0A1A2Y2R9</accession>
<dbReference type="Gene3D" id="3.40.309.10">
    <property type="entry name" value="Aldehyde Dehydrogenase, Chain A, domain 2"/>
    <property type="match status" value="1"/>
</dbReference>
<dbReference type="GO" id="GO:0006574">
    <property type="term" value="P:L-valine catabolic process"/>
    <property type="evidence" value="ECO:0007669"/>
    <property type="project" value="TreeGrafter"/>
</dbReference>
<dbReference type="PANTHER" id="PTHR43866:SF4">
    <property type="entry name" value="MALONATE-SEMIALDEHYDE DEHYDROGENASE"/>
    <property type="match status" value="1"/>
</dbReference>
<comment type="caution">
    <text evidence="6">The sequence shown here is derived from an EMBL/GenBank/DDBJ whole genome shotgun (WGS) entry which is preliminary data.</text>
</comment>
<protein>
    <recommendedName>
        <fullName evidence="1">methylmalonate-semialdehyde dehydrogenase (CoA acylating)</fullName>
        <ecNumber evidence="1">1.2.1.27</ecNumber>
    </recommendedName>
</protein>
<dbReference type="InterPro" id="IPR015590">
    <property type="entry name" value="Aldehyde_DH_dom"/>
</dbReference>
<dbReference type="EC" id="1.2.1.27" evidence="1"/>
<keyword evidence="3" id="KW-0520">NAD</keyword>
<dbReference type="SUPFAM" id="SSF53720">
    <property type="entry name" value="ALDH-like"/>
    <property type="match status" value="1"/>
</dbReference>
<dbReference type="PROSITE" id="PS00070">
    <property type="entry name" value="ALDEHYDE_DEHYDR_CYS"/>
    <property type="match status" value="1"/>
</dbReference>
<gene>
    <name evidence="6" type="ORF">A5710_17300</name>
</gene>
<evidence type="ECO:0000256" key="3">
    <source>
        <dbReference type="ARBA" id="ARBA00023027"/>
    </source>
</evidence>
<dbReference type="FunFam" id="3.40.605.10:FF:000003">
    <property type="entry name" value="Methylmalonate-semialdehyde dehydrogenase [acylating]"/>
    <property type="match status" value="1"/>
</dbReference>
<dbReference type="NCBIfam" id="TIGR01722">
    <property type="entry name" value="MMSDH"/>
    <property type="match status" value="1"/>
</dbReference>
<feature type="region of interest" description="Disordered" evidence="4">
    <location>
        <begin position="1"/>
        <end position="22"/>
    </location>
</feature>
<dbReference type="CDD" id="cd07085">
    <property type="entry name" value="ALDH_F6_MMSDH"/>
    <property type="match status" value="1"/>
</dbReference>
<name>A0A1A2Y2R9_MYCSD</name>
<dbReference type="FunFam" id="3.40.309.10:FF:000002">
    <property type="entry name" value="Methylmalonate-semialdehyde dehydrogenase (Acylating)"/>
    <property type="match status" value="1"/>
</dbReference>
<proteinExistence type="predicted"/>
<evidence type="ECO:0000313" key="7">
    <source>
        <dbReference type="Proteomes" id="UP000093943"/>
    </source>
</evidence>
<dbReference type="RefSeq" id="WP_019738173.1">
    <property type="nucleotide sequence ID" value="NZ_LZJK01000133.1"/>
</dbReference>
<sequence>MTAQIPHFIDGRRTAGQSQRSTDVFDPNTGAVQATLPLANTADVDAAVASAAQAQKGWAAQNPQRRARVMMRFIDLVNTHVDELAELLSREHGKTLEDARGDIQRGIEVIEFCVGIPHLLKGEHTEGAGPGIDVFSLRQPLGVVAGITPFNFPAMIPLWQAGPALACGNAFILKPSERDPSVPVRLAELFIEAGLPPGVLQVVHGDKEAVDALLHHRDVAAIGFVGSSDIAQYIYSTATAHGKRAQCFGGAKNHMIVMPDADLDQAVDALIGAGYGSAGERCMAISVAVPVGDQTAERLRARLTERINNLRVGHSLDPKADYGPLVTRAALERVNDYIGQGVAAGAELVIDGRERASDDTQFGDADLTGGFFAGPTLFDHVTTEMSIYTDEIFGPVLCIVRAQDYEEALRLPSEHEYGNGVAIFTRDGDTARDFTSRVQVGMVGVNVPIPVPVAYHTFGGWKRSGFGDLNQHGTASITFYTKVKTVTQRWPSGIKDGAEFHIPTMQ</sequence>